<feature type="active site" description="Proton donor/acceptor" evidence="7">
    <location>
        <position position="1558"/>
    </location>
</feature>
<keyword evidence="4" id="KW-0285">Flavoprotein</keyword>
<keyword evidence="12" id="KW-0472">Membrane</keyword>
<comment type="pathway">
    <text evidence="1">Glycerolipid metabolism; ether lipid biosynthesis.</text>
</comment>
<dbReference type="InterPro" id="IPR016171">
    <property type="entry name" value="Vanillyl_alc_oxidase_C-sub2"/>
</dbReference>
<evidence type="ECO:0000256" key="5">
    <source>
        <dbReference type="ARBA" id="ARBA00022827"/>
    </source>
</evidence>
<comment type="caution">
    <text evidence="15">The sequence shown here is derived from an EMBL/GenBank/DDBJ whole genome shotgun (WGS) entry which is preliminary data.</text>
</comment>
<comment type="cofactor">
    <cofactor evidence="9">
        <name>FAD</name>
        <dbReference type="ChEBI" id="CHEBI:57692"/>
    </cofactor>
</comment>
<evidence type="ECO:0000256" key="1">
    <source>
        <dbReference type="ARBA" id="ARBA00004670"/>
    </source>
</evidence>
<dbReference type="GO" id="GO:0071949">
    <property type="term" value="F:FAD binding"/>
    <property type="evidence" value="ECO:0007669"/>
    <property type="project" value="InterPro"/>
</dbReference>
<dbReference type="InterPro" id="IPR002123">
    <property type="entry name" value="Plipid/glycerol_acylTrfase"/>
</dbReference>
<evidence type="ECO:0000256" key="3">
    <source>
        <dbReference type="ARBA" id="ARBA00012385"/>
    </source>
</evidence>
<dbReference type="SUPFAM" id="SSF55103">
    <property type="entry name" value="FAD-linked oxidases, C-terminal domain"/>
    <property type="match status" value="1"/>
</dbReference>
<dbReference type="Gene3D" id="3.30.465.10">
    <property type="match status" value="1"/>
</dbReference>
<dbReference type="Gene3D" id="3.30.300.330">
    <property type="match status" value="1"/>
</dbReference>
<evidence type="ECO:0000256" key="10">
    <source>
        <dbReference type="PIRSR" id="PIRSR625650-4"/>
    </source>
</evidence>
<dbReference type="InterPro" id="IPR004113">
    <property type="entry name" value="FAD-bd_oxidored_4_C"/>
</dbReference>
<dbReference type="GO" id="GO:0016746">
    <property type="term" value="F:acyltransferase activity"/>
    <property type="evidence" value="ECO:0007669"/>
    <property type="project" value="InterPro"/>
</dbReference>
<dbReference type="InterPro" id="IPR014352">
    <property type="entry name" value="FERM/acyl-CoA-bd_prot_sf"/>
</dbReference>
<feature type="binding site" evidence="9">
    <location>
        <begin position="1347"/>
        <end position="1353"/>
    </location>
    <ligand>
        <name>FAD</name>
        <dbReference type="ChEBI" id="CHEBI:57692"/>
    </ligand>
</feature>
<dbReference type="GO" id="GO:0005777">
    <property type="term" value="C:peroxisome"/>
    <property type="evidence" value="ECO:0007669"/>
    <property type="project" value="UniProtKB-ARBA"/>
</dbReference>
<accession>A0A9N8DPE2</accession>
<dbReference type="Pfam" id="PF01565">
    <property type="entry name" value="FAD_binding_4"/>
    <property type="match status" value="1"/>
</dbReference>
<sequence length="1797" mass="200129">MLVFIATSMASTTVPFFFRLAFKVLALLASTVPFFLRVAFFFSFIALLVALALQQLSRRWLKKEVPCKSTKYLRKWSKQEEQDAADDIRRIGSREGSHLKDLFQNYYTQDHQKPMNILLTGVTGYVGRSLLWELLSQLEALQCDKMAANDIPKVFLTVRSKRGVSLDSRVQKLRKDPIFQHLQTAWDRHCVTVSVGDMRNENFGMDAGTIRNLEKSNITHIIHSAADVRFTPPFDEIAASNITVSLQLQQFARQWDSCRGMIYLSTAFVHPGQGSSDNPHPDSLVDFKRYDPLELYHSMLGEDNAILAKQVKEELGFENNYTFAKAICEHLLLRDPDTPTKILRPCIVGPSAVLPFPGWNGASPSTVTGFMLLIRVGLANLFRIATKDNRLPVIPVDVVSVAVLHAMISLGEENRKTKKEALEESPKNIANLVWFVEVTPSVFRWWSLSQRFSTWRSALTVLLLQVIDEHPSTEKSLIWAFNVLPLQLWQLSRKLQTPFQTKRPPSQESKMTPEKCLKLLDLTNDYSFFMASKFHFQSSVTMPAWLTSRSYSIRSLLRATENFTPEFARTVPKSLESSTTEMFNYVNLVPKHRSDLWWALTQPNGNLTTRIIGFLVSKVLRRACGRVLVDLSSMAALAEELERDPDAPLCLAATHRSFLDFILLSYVAFSMPEFGLKIPKIAASFQFSSLFFSAFLQGAGAFYLQPGGKLNNAGLFKRLADFLNSKEHLLVFLEGTRSRDRRFLEPKRGFLHALRQAATENGHTDPLVAPVVVDYERIPEQATFENEMTSCGKKAALSSNGLVTWLQKLISKEVQLGDIRITFAEPCRLSEKDDVASFALELQARQKAATSVTTFHLRAAKMHLGTIRVETLQRAIVDLGGRITEQSTSLDLISELSSSECWSLHMQWLVHFAPLLHCKGYEKWAEWIAPGSNRTLTNQDISSDPVLVVLSEIQKLLDSASALGMQAKSLLEESGIPEPTVPHLASTIATLDVDGCLKGTTLAWAAAQIQTVGARKALPGRSTTDEVSSKATLAAVVPRFKNIGKASDTESLGRWGFEDSGFKLVNSRLGSGKRVCFQGSRYRISGRTFPTLLELFEKITKTLISGGPDHAPKAVQKLSLPDEVSTELLDLLKENGFTSDQLSTDVDIRCRHATGHCLEDVFRIQTGEIGRCPDIVIWPLTEQNCFELVELARTFQWCLIPYGGGTNVTKALSCPPKHVDPRPMVSVDMRRMKKILWINREDGLAEIEAGIVGRDLVEELKKEGLTMGHEPDSIEFSTLGGWVATRASGMKKNRYGNIEDIVREVRLVSPSGVLSQNHHQSGRAHEGTAFGRTSIGTELKDLAIGSEGNLGIISSVVVRVHKLPKETQYASILFPCFEMGAKFMRDVARLSPALRPASIRLADNLQFSLAREISAGANDKSMIMKTLQRLYVGSWLRWKPESICACSILCEGDNEEVAFQLKQLRKILGKYEGIEMGASNGASGYEMTFAIAYIRDFALSQGIYGESFETFVPWSRCQALCDGVKRDVQAAHERRFLPGKPVISCRITQLYEEGACVYFYMAISGQGLSNPCDTFAAMEHEARESCMRHGGSLSHHHGVGKVRSCFLPKVNSPALNSWLRDIKDGIDKQNIFGARNGALSPDAIGVDLCQKGGSCEYATDGDVTPSDVTVVSSQTSRSSQSSGSPYFETESFSSLGDTDDEDEAEQSIDSLQAQFEEASETARSKLGSNISNQDKLQLYGLFKQAKHGDADPTNRPSYLWAVERAKFDAWSSLRGTTKESAMKEYSAVVRNLWLASQ</sequence>
<feature type="compositionally biased region" description="Low complexity" evidence="11">
    <location>
        <begin position="1666"/>
        <end position="1685"/>
    </location>
</feature>
<dbReference type="Pfam" id="PF01553">
    <property type="entry name" value="Acyltransferase"/>
    <property type="match status" value="1"/>
</dbReference>
<dbReference type="PANTHER" id="PTHR46568">
    <property type="entry name" value="ALKYLDIHYDROXYACETONEPHOSPHATE SYNTHASE, PEROXISOMAL"/>
    <property type="match status" value="1"/>
</dbReference>
<name>A0A9N8DPE2_9STRA</name>
<dbReference type="Gene3D" id="1.20.80.10">
    <property type="match status" value="1"/>
</dbReference>
<dbReference type="InterPro" id="IPR016166">
    <property type="entry name" value="FAD-bd_PCMH"/>
</dbReference>
<dbReference type="GO" id="GO:0008609">
    <property type="term" value="F:alkylglycerone-phosphate synthase activity"/>
    <property type="evidence" value="ECO:0007669"/>
    <property type="project" value="UniProtKB-EC"/>
</dbReference>
<dbReference type="InterPro" id="IPR016164">
    <property type="entry name" value="FAD-linked_Oxase-like_C"/>
</dbReference>
<protein>
    <recommendedName>
        <fullName evidence="3">alkylglycerone-phosphate synthase</fullName>
        <ecNumber evidence="3">2.5.1.26</ecNumber>
    </recommendedName>
    <alternativeName>
        <fullName evidence="6">Alkylglycerone-phosphate synthase</fullName>
    </alternativeName>
</protein>
<organism evidence="15 16">
    <name type="scientific">Seminavis robusta</name>
    <dbReference type="NCBI Taxonomy" id="568900"/>
    <lineage>
        <taxon>Eukaryota</taxon>
        <taxon>Sar</taxon>
        <taxon>Stramenopiles</taxon>
        <taxon>Ochrophyta</taxon>
        <taxon>Bacillariophyta</taxon>
        <taxon>Bacillariophyceae</taxon>
        <taxon>Bacillariophycidae</taxon>
        <taxon>Naviculales</taxon>
        <taxon>Naviculaceae</taxon>
        <taxon>Seminavis</taxon>
    </lineage>
</organism>
<evidence type="ECO:0000259" key="14">
    <source>
        <dbReference type="PROSITE" id="PS51387"/>
    </source>
</evidence>
<feature type="transmembrane region" description="Helical" evidence="12">
    <location>
        <begin position="20"/>
        <end position="53"/>
    </location>
</feature>
<dbReference type="Pfam" id="PF00887">
    <property type="entry name" value="ACBP"/>
    <property type="match status" value="1"/>
</dbReference>
<dbReference type="InterPro" id="IPR000582">
    <property type="entry name" value="Acyl-CoA-binding_protein"/>
</dbReference>
<keyword evidence="5 9" id="KW-0274">FAD</keyword>
<gene>
    <name evidence="15" type="ORF">SEMRO_244_G097260.1</name>
</gene>
<evidence type="ECO:0000313" key="16">
    <source>
        <dbReference type="Proteomes" id="UP001153069"/>
    </source>
</evidence>
<evidence type="ECO:0000256" key="11">
    <source>
        <dbReference type="SAM" id="MobiDB-lite"/>
    </source>
</evidence>
<evidence type="ECO:0000313" key="15">
    <source>
        <dbReference type="EMBL" id="CAB9505815.1"/>
    </source>
</evidence>
<keyword evidence="12" id="KW-0812">Transmembrane</keyword>
<feature type="domain" description="FAD-binding PCMH-type" evidence="14">
    <location>
        <begin position="1169"/>
        <end position="1363"/>
    </location>
</feature>
<dbReference type="SUPFAM" id="SSF69593">
    <property type="entry name" value="Glycerol-3-phosphate (1)-acyltransferase"/>
    <property type="match status" value="1"/>
</dbReference>
<dbReference type="SMART" id="SM00563">
    <property type="entry name" value="PlsC"/>
    <property type="match status" value="1"/>
</dbReference>
<feature type="binding site" evidence="9">
    <location>
        <begin position="1272"/>
        <end position="1278"/>
    </location>
    <ligand>
        <name>FAD</name>
        <dbReference type="ChEBI" id="CHEBI:57692"/>
    </ligand>
</feature>
<keyword evidence="16" id="KW-1185">Reference proteome</keyword>
<dbReference type="PROSITE" id="PS51387">
    <property type="entry name" value="FAD_PCMH"/>
    <property type="match status" value="1"/>
</dbReference>
<evidence type="ECO:0000256" key="6">
    <source>
        <dbReference type="ARBA" id="ARBA00031574"/>
    </source>
</evidence>
<feature type="binding site" evidence="8">
    <location>
        <position position="1495"/>
    </location>
    <ligand>
        <name>substrate</name>
    </ligand>
</feature>
<feature type="domain" description="ACB" evidence="13">
    <location>
        <begin position="1711"/>
        <end position="1797"/>
    </location>
</feature>
<dbReference type="InterPro" id="IPR036291">
    <property type="entry name" value="NAD(P)-bd_dom_sf"/>
</dbReference>
<comment type="similarity">
    <text evidence="2">Belongs to the FAD-binding oxidoreductase/transferase type 4 family.</text>
</comment>
<dbReference type="PANTHER" id="PTHR46568:SF1">
    <property type="entry name" value="ALKYLDIHYDROXYACETONEPHOSPHATE SYNTHASE, PEROXISOMAL"/>
    <property type="match status" value="1"/>
</dbReference>
<dbReference type="SUPFAM" id="SSF47027">
    <property type="entry name" value="Acyl-CoA binding protein"/>
    <property type="match status" value="1"/>
</dbReference>
<feature type="compositionally biased region" description="Acidic residues" evidence="11">
    <location>
        <begin position="1697"/>
        <end position="1706"/>
    </location>
</feature>
<dbReference type="InterPro" id="IPR036318">
    <property type="entry name" value="FAD-bd_PCMH-like_sf"/>
</dbReference>
<dbReference type="OrthoDB" id="7786253at2759"/>
<dbReference type="GO" id="GO:0000062">
    <property type="term" value="F:fatty-acyl-CoA binding"/>
    <property type="evidence" value="ECO:0007669"/>
    <property type="project" value="InterPro"/>
</dbReference>
<dbReference type="InterPro" id="IPR025650">
    <property type="entry name" value="Alkyl-DHAP_Synthase"/>
</dbReference>
<evidence type="ECO:0000259" key="13">
    <source>
        <dbReference type="PROSITE" id="PS51228"/>
    </source>
</evidence>
<dbReference type="Gene3D" id="3.40.50.720">
    <property type="entry name" value="NAD(P)-binding Rossmann-like Domain"/>
    <property type="match status" value="1"/>
</dbReference>
<dbReference type="InterPro" id="IPR035984">
    <property type="entry name" value="Acyl-CoA-binding_sf"/>
</dbReference>
<dbReference type="Pfam" id="PF02913">
    <property type="entry name" value="FAD-oxidase_C"/>
    <property type="match status" value="1"/>
</dbReference>
<evidence type="ECO:0000256" key="4">
    <source>
        <dbReference type="ARBA" id="ARBA00022630"/>
    </source>
</evidence>
<dbReference type="EC" id="2.5.1.26" evidence="3"/>
<dbReference type="Pfam" id="PF07993">
    <property type="entry name" value="NAD_binding_4"/>
    <property type="match status" value="1"/>
</dbReference>
<feature type="binding site" evidence="9">
    <location>
        <begin position="1285"/>
        <end position="1288"/>
    </location>
    <ligand>
        <name>FAD</name>
        <dbReference type="ChEBI" id="CHEBI:57692"/>
    </ligand>
</feature>
<dbReference type="Proteomes" id="UP001153069">
    <property type="component" value="Unassembled WGS sequence"/>
</dbReference>
<keyword evidence="12" id="KW-1133">Transmembrane helix</keyword>
<dbReference type="InterPro" id="IPR013120">
    <property type="entry name" value="FAR_NAD-bd"/>
</dbReference>
<dbReference type="EMBL" id="CAICTM010000243">
    <property type="protein sequence ID" value="CAB9505815.1"/>
    <property type="molecule type" value="Genomic_DNA"/>
</dbReference>
<proteinExistence type="inferred from homology"/>
<evidence type="ECO:0000256" key="9">
    <source>
        <dbReference type="PIRSR" id="PIRSR625650-3"/>
    </source>
</evidence>
<dbReference type="GO" id="GO:0008610">
    <property type="term" value="P:lipid biosynthetic process"/>
    <property type="evidence" value="ECO:0007669"/>
    <property type="project" value="InterPro"/>
</dbReference>
<dbReference type="InterPro" id="IPR016169">
    <property type="entry name" value="FAD-bd_PCMH_sub2"/>
</dbReference>
<evidence type="ECO:0000256" key="8">
    <source>
        <dbReference type="PIRSR" id="PIRSR625650-2"/>
    </source>
</evidence>
<dbReference type="SUPFAM" id="SSF51735">
    <property type="entry name" value="NAD(P)-binding Rossmann-fold domains"/>
    <property type="match status" value="1"/>
</dbReference>
<feature type="region of interest" description="Disordered" evidence="11">
    <location>
        <begin position="1666"/>
        <end position="1706"/>
    </location>
</feature>
<dbReference type="Gene3D" id="3.30.43.10">
    <property type="entry name" value="Uridine Diphospho-n-acetylenolpyruvylglucosamine Reductase, domain 2"/>
    <property type="match status" value="1"/>
</dbReference>
<dbReference type="SUPFAM" id="SSF56176">
    <property type="entry name" value="FAD-binding/transporter-associated domain-like"/>
    <property type="match status" value="1"/>
</dbReference>
<dbReference type="Gene3D" id="3.30.70.3450">
    <property type="match status" value="1"/>
</dbReference>
<reference evidence="15" key="1">
    <citation type="submission" date="2020-06" db="EMBL/GenBank/DDBJ databases">
        <authorList>
            <consortium name="Plant Systems Biology data submission"/>
        </authorList>
    </citation>
    <scope>NUCLEOTIDE SEQUENCE</scope>
    <source>
        <strain evidence="15">D6</strain>
    </source>
</reference>
<evidence type="ECO:0000256" key="7">
    <source>
        <dbReference type="PIRSR" id="PIRSR625650-1"/>
    </source>
</evidence>
<evidence type="ECO:0000256" key="12">
    <source>
        <dbReference type="SAM" id="Phobius"/>
    </source>
</evidence>
<dbReference type="PROSITE" id="PS51228">
    <property type="entry name" value="ACB_2"/>
    <property type="match status" value="1"/>
</dbReference>
<evidence type="ECO:0000256" key="2">
    <source>
        <dbReference type="ARBA" id="ARBA00008000"/>
    </source>
</evidence>
<dbReference type="InterPro" id="IPR006094">
    <property type="entry name" value="Oxid_FAD_bind_N"/>
</dbReference>
<dbReference type="PRINTS" id="PR00689">
    <property type="entry name" value="ACOABINDINGP"/>
</dbReference>
<dbReference type="Gene3D" id="1.10.45.10">
    <property type="entry name" value="Vanillyl-alcohol Oxidase, Chain A, domain 4"/>
    <property type="match status" value="1"/>
</dbReference>
<dbReference type="InterPro" id="IPR016167">
    <property type="entry name" value="FAD-bd_PCMH_sub1"/>
</dbReference>
<feature type="site" description="Important for enzyme activity" evidence="10">
    <location>
        <position position="1400"/>
    </location>
</feature>